<gene>
    <name evidence="2" type="ORF">FHS42_004525</name>
</gene>
<dbReference type="RefSeq" id="WP_184574401.1">
    <property type="nucleotide sequence ID" value="NZ_JACHJL010000011.1"/>
</dbReference>
<dbReference type="AlphaFoldDB" id="A0A7W9QC69"/>
<dbReference type="EMBL" id="JACHJL010000011">
    <property type="protein sequence ID" value="MBB5937446.1"/>
    <property type="molecule type" value="Genomic_DNA"/>
</dbReference>
<proteinExistence type="predicted"/>
<comment type="caution">
    <text evidence="2">The sequence shown here is derived from an EMBL/GenBank/DDBJ whole genome shotgun (WGS) entry which is preliminary data.</text>
</comment>
<protein>
    <submittedName>
        <fullName evidence="2">Uncharacterized protein</fullName>
    </submittedName>
</protein>
<feature type="region of interest" description="Disordered" evidence="1">
    <location>
        <begin position="1"/>
        <end position="21"/>
    </location>
</feature>
<sequence length="108" mass="12081">MRPSHEGATAYARPQQPPVASATPIFDALYAEYRRSFRALPGDRSGEEDLEFTAFGHRDQRTSWDRSGGWERAGTWDGGNWTTTGRHQRPGLPALLPPGTRGHRRHGL</sequence>
<evidence type="ECO:0000313" key="2">
    <source>
        <dbReference type="EMBL" id="MBB5937446.1"/>
    </source>
</evidence>
<keyword evidence="3" id="KW-1185">Reference proteome</keyword>
<evidence type="ECO:0000313" key="3">
    <source>
        <dbReference type="Proteomes" id="UP000588098"/>
    </source>
</evidence>
<reference evidence="2 3" key="1">
    <citation type="submission" date="2020-08" db="EMBL/GenBank/DDBJ databases">
        <title>Genomic Encyclopedia of Type Strains, Phase III (KMG-III): the genomes of soil and plant-associated and newly described type strains.</title>
        <authorList>
            <person name="Whitman W."/>
        </authorList>
    </citation>
    <scope>NUCLEOTIDE SEQUENCE [LARGE SCALE GENOMIC DNA]</scope>
    <source>
        <strain evidence="2 3">CECT 8305</strain>
    </source>
</reference>
<dbReference type="Proteomes" id="UP000588098">
    <property type="component" value="Unassembled WGS sequence"/>
</dbReference>
<feature type="region of interest" description="Disordered" evidence="1">
    <location>
        <begin position="60"/>
        <end position="108"/>
    </location>
</feature>
<name>A0A7W9QC69_9ACTN</name>
<accession>A0A7W9QC69</accession>
<organism evidence="2 3">
    <name type="scientific">Streptomyces zagrosensis</name>
    <dbReference type="NCBI Taxonomy" id="1042984"/>
    <lineage>
        <taxon>Bacteria</taxon>
        <taxon>Bacillati</taxon>
        <taxon>Actinomycetota</taxon>
        <taxon>Actinomycetes</taxon>
        <taxon>Kitasatosporales</taxon>
        <taxon>Streptomycetaceae</taxon>
        <taxon>Streptomyces</taxon>
    </lineage>
</organism>
<evidence type="ECO:0000256" key="1">
    <source>
        <dbReference type="SAM" id="MobiDB-lite"/>
    </source>
</evidence>